<dbReference type="Proteomes" id="UP000033531">
    <property type="component" value="Unassembled WGS sequence"/>
</dbReference>
<organism evidence="2 3">
    <name type="scientific">Lactobacillus melliventris</name>
    <dbReference type="NCBI Taxonomy" id="1218507"/>
    <lineage>
        <taxon>Bacteria</taxon>
        <taxon>Bacillati</taxon>
        <taxon>Bacillota</taxon>
        <taxon>Bacilli</taxon>
        <taxon>Lactobacillales</taxon>
        <taxon>Lactobacillaceae</taxon>
        <taxon>Lactobacillus</taxon>
    </lineage>
</organism>
<dbReference type="RefSeq" id="WP_046325472.1">
    <property type="nucleotide sequence ID" value="NZ_JBHTMT010000004.1"/>
</dbReference>
<evidence type="ECO:0008006" key="4">
    <source>
        <dbReference type="Google" id="ProtNLM"/>
    </source>
</evidence>
<dbReference type="HOGENOM" id="CLU_091606_0_0_9"/>
<proteinExistence type="predicted"/>
<feature type="transmembrane region" description="Helical" evidence="1">
    <location>
        <begin position="158"/>
        <end position="176"/>
    </location>
</feature>
<dbReference type="STRING" id="1218507.JF74_15420"/>
<feature type="transmembrane region" description="Helical" evidence="1">
    <location>
        <begin position="12"/>
        <end position="30"/>
    </location>
</feature>
<evidence type="ECO:0000313" key="3">
    <source>
        <dbReference type="Proteomes" id="UP000033531"/>
    </source>
</evidence>
<keyword evidence="1" id="KW-0812">Transmembrane</keyword>
<accession>A0A0F4LBL0</accession>
<feature type="transmembrane region" description="Helical" evidence="1">
    <location>
        <begin position="97"/>
        <end position="117"/>
    </location>
</feature>
<keyword evidence="1" id="KW-0472">Membrane</keyword>
<evidence type="ECO:0000256" key="1">
    <source>
        <dbReference type="SAM" id="Phobius"/>
    </source>
</evidence>
<comment type="caution">
    <text evidence="2">The sequence shown here is derived from an EMBL/GenBank/DDBJ whole genome shotgun (WGS) entry which is preliminary data.</text>
</comment>
<dbReference type="PATRIC" id="fig|1218507.3.peg.1735"/>
<dbReference type="Gene3D" id="1.10.1760.20">
    <property type="match status" value="1"/>
</dbReference>
<dbReference type="AlphaFoldDB" id="A0A0F4LBL0"/>
<dbReference type="OrthoDB" id="9766854at2"/>
<sequence>MKRGLRYDFDLLALLLIPVGVALNFVGYQLSAALKLPVWIDQVGTCFVSMIAGPWVGMVMALLGNIINGMLIPTAIPFALVAMTNALFVGYFSRFKFFSNIFTAVIACAIVNVATAVPSAIVTTFVFGGATGAGSDLLTAVFLAAGKALLWSTIQANLVGGTFSVAFNFTIAWLLVRRLPDRFLIKLNYGRPYIKNRKALIYA</sequence>
<reference evidence="2 3" key="1">
    <citation type="submission" date="2015-01" db="EMBL/GenBank/DDBJ databases">
        <title>Comparative genomics of the lactic acid bacteria isolated from the honey bee gut.</title>
        <authorList>
            <person name="Ellegaard K.M."/>
            <person name="Tamarit D."/>
            <person name="Javelind E."/>
            <person name="Olofsson T."/>
            <person name="Andersson S.G."/>
            <person name="Vasquez A."/>
        </authorList>
    </citation>
    <scope>NUCLEOTIDE SEQUENCE [LARGE SCALE GENOMIC DNA]</scope>
    <source>
        <strain evidence="2 3">Hma8</strain>
    </source>
</reference>
<keyword evidence="1" id="KW-1133">Transmembrane helix</keyword>
<gene>
    <name evidence="2" type="ORF">JF74_15420</name>
</gene>
<feature type="transmembrane region" description="Helical" evidence="1">
    <location>
        <begin position="42"/>
        <end position="63"/>
    </location>
</feature>
<dbReference type="EMBL" id="JXLI01000013">
    <property type="protein sequence ID" value="KJY55693.1"/>
    <property type="molecule type" value="Genomic_DNA"/>
</dbReference>
<protein>
    <recommendedName>
        <fullName evidence="4">ECF transporter S component</fullName>
    </recommendedName>
</protein>
<feature type="transmembrane region" description="Helical" evidence="1">
    <location>
        <begin position="70"/>
        <end position="91"/>
    </location>
</feature>
<name>A0A0F4LBL0_9LACO</name>
<evidence type="ECO:0000313" key="2">
    <source>
        <dbReference type="EMBL" id="KJY55693.1"/>
    </source>
</evidence>